<dbReference type="GO" id="GO:0006357">
    <property type="term" value="P:regulation of transcription by RNA polymerase II"/>
    <property type="evidence" value="ECO:0007669"/>
    <property type="project" value="InterPro"/>
</dbReference>
<feature type="region of interest" description="Disordered" evidence="10">
    <location>
        <begin position="790"/>
        <end position="814"/>
    </location>
</feature>
<evidence type="ECO:0000313" key="11">
    <source>
        <dbReference type="EMBL" id="KAF9154725.1"/>
    </source>
</evidence>
<evidence type="ECO:0000256" key="10">
    <source>
        <dbReference type="SAM" id="MobiDB-lite"/>
    </source>
</evidence>
<evidence type="ECO:0000256" key="6">
    <source>
        <dbReference type="ARBA" id="ARBA00023163"/>
    </source>
</evidence>
<proteinExistence type="inferred from homology"/>
<comment type="similarity">
    <text evidence="2 9">Belongs to the Mediator complex subunit 5 family.</text>
</comment>
<evidence type="ECO:0000256" key="4">
    <source>
        <dbReference type="ARBA" id="ARBA00023015"/>
    </source>
</evidence>
<name>A0A9P5VDT6_9FUNG</name>
<dbReference type="InterPro" id="IPR014801">
    <property type="entry name" value="Mediator_Med5_fun"/>
</dbReference>
<accession>A0A9P5VDT6</accession>
<evidence type="ECO:0000256" key="2">
    <source>
        <dbReference type="ARBA" id="ARBA00008782"/>
    </source>
</evidence>
<keyword evidence="7 9" id="KW-0539">Nucleus</keyword>
<comment type="function">
    <text evidence="9">Component of the Mediator complex, a coactivator involved in the regulated transcription of nearly all RNA polymerase II-dependent genes. Mediator functions as a bridge to convey information from gene-specific regulatory proteins to the basal RNA polymerase II transcription machinery. Mediator is recruited to promoters by direct interactions with regulatory proteins and serves as a scaffold for the assembly of a functional preinitiation complex with RNA polymerase II and the general transcription factors.</text>
</comment>
<protein>
    <recommendedName>
        <fullName evidence="3 9">Mediator of RNA polymerase II transcription subunit 5</fullName>
    </recommendedName>
    <alternativeName>
        <fullName evidence="8 9">Mediator complex subunit 5</fullName>
    </alternativeName>
</protein>
<keyword evidence="4 9" id="KW-0805">Transcription regulation</keyword>
<dbReference type="Pfam" id="PF08689">
    <property type="entry name" value="Med5"/>
    <property type="match status" value="1"/>
</dbReference>
<dbReference type="PANTHER" id="PTHR35784">
    <property type="entry name" value="MEDIATOR OF RNA POLYMERASE II TRANSCRIPTION SUBUNIT 5"/>
    <property type="match status" value="1"/>
</dbReference>
<dbReference type="AlphaFoldDB" id="A0A9P5VDT6"/>
<dbReference type="GO" id="GO:0016592">
    <property type="term" value="C:mediator complex"/>
    <property type="evidence" value="ECO:0007669"/>
    <property type="project" value="InterPro"/>
</dbReference>
<keyword evidence="5 9" id="KW-0010">Activator</keyword>
<comment type="subcellular location">
    <subcellularLocation>
        <location evidence="1 9">Nucleus</location>
    </subcellularLocation>
</comment>
<feature type="region of interest" description="Disordered" evidence="10">
    <location>
        <begin position="700"/>
        <end position="736"/>
    </location>
</feature>
<feature type="compositionally biased region" description="Polar residues" evidence="10">
    <location>
        <begin position="796"/>
        <end position="807"/>
    </location>
</feature>
<comment type="caution">
    <text evidence="11">The sequence shown here is derived from an EMBL/GenBank/DDBJ whole genome shotgun (WGS) entry which is preliminary data.</text>
</comment>
<evidence type="ECO:0000313" key="12">
    <source>
        <dbReference type="Proteomes" id="UP000748756"/>
    </source>
</evidence>
<evidence type="ECO:0000256" key="8">
    <source>
        <dbReference type="ARBA" id="ARBA00031256"/>
    </source>
</evidence>
<feature type="region of interest" description="Disordered" evidence="10">
    <location>
        <begin position="438"/>
        <end position="474"/>
    </location>
</feature>
<comment type="subunit">
    <text evidence="9">Component of the Mediator complex.</text>
</comment>
<evidence type="ECO:0000256" key="5">
    <source>
        <dbReference type="ARBA" id="ARBA00023159"/>
    </source>
</evidence>
<evidence type="ECO:0000256" key="9">
    <source>
        <dbReference type="RuleBase" id="RU364142"/>
    </source>
</evidence>
<dbReference type="Proteomes" id="UP000748756">
    <property type="component" value="Unassembled WGS sequence"/>
</dbReference>
<evidence type="ECO:0000256" key="3">
    <source>
        <dbReference type="ARBA" id="ARBA00020628"/>
    </source>
</evidence>
<dbReference type="OrthoDB" id="5549158at2759"/>
<dbReference type="EMBL" id="JAAAUQ010000101">
    <property type="protein sequence ID" value="KAF9154725.1"/>
    <property type="molecule type" value="Genomic_DNA"/>
</dbReference>
<sequence length="814" mass="89157">MAIWNTPTTQIDPEALASSDMLYLARIRPVVQDVFVVQRLKDVQRIKGLTMDTVLLQFWLAGLTGLAESNSSSQRLLWKCLVLVKVLLDVAMTLTGSKLLQENQDIYKRMSPLCNTVEATLRQLSFYRGILNECDDCIAEDGTGERADVLKSIAIGCRAKGLVRPDQLDILADVPPTHYDPEQYKFGKYSEQSPADAVNELCGRTLSDFEHQEALLDRIIQVCEDAAVNNDVLTLSKLCQTLDDNPLVVDLVLLMRSPSLLLVPLESFVNNLQQNEDDDIDTCNSNLEGFGDVLILIMTIIRRYELAECLESVLKEKQGFCYLWLHHTSATIPTASMSSMPADMQGLMGRWISALFDSMGISDDLIQTSKPQMLLEISPSIFEQSLAACQAGVIDATTLNSGLDYFLQPCLLFVLIGVVQYLCQEIVFSAPSPLNSTHHSAHGASSASSMMSPTGSSPLASRGSASGSSGGKAGHTVASGKSVAMMQSSLKSLLAGEAFPARLIRLLKSEISAALGHHAIENDHQLAIIHGRLADTSVNYDSWKISDAYDVPKLAQQTVFAYDAIISGGRTPLVMKREKGWPVFGGSNYHIDVDLFRATLCYVGSAQFVTNILKRLLKAALTPNGRRAAELGAAMMTTPLVGCGDKHLSPQSLLWTLLYQTLWIPVPGRLETFTQGKHLATFVGMTLDMFQSSTFVQHRQTQQVQQQQPETGVDGPTTTAGEAGMEVDSVQAGGPRSEMSVLEQLERDAAVEPFRVMLDQRLKVLEPIARDKPGFEGFVQGMNQYRERHPPLSLPLQGTPSTTTTPSLRKVRMG</sequence>
<evidence type="ECO:0000256" key="1">
    <source>
        <dbReference type="ARBA" id="ARBA00004123"/>
    </source>
</evidence>
<dbReference type="PANTHER" id="PTHR35784:SF1">
    <property type="entry name" value="MEDIATOR OF RNA POLYMERASE II TRANSCRIPTION SUBUNIT 5"/>
    <property type="match status" value="1"/>
</dbReference>
<organism evidence="11 12">
    <name type="scientific">Linnemannia schmuckeri</name>
    <dbReference type="NCBI Taxonomy" id="64567"/>
    <lineage>
        <taxon>Eukaryota</taxon>
        <taxon>Fungi</taxon>
        <taxon>Fungi incertae sedis</taxon>
        <taxon>Mucoromycota</taxon>
        <taxon>Mortierellomycotina</taxon>
        <taxon>Mortierellomycetes</taxon>
        <taxon>Mortierellales</taxon>
        <taxon>Mortierellaceae</taxon>
        <taxon>Linnemannia</taxon>
    </lineage>
</organism>
<keyword evidence="12" id="KW-1185">Reference proteome</keyword>
<feature type="compositionally biased region" description="Low complexity" evidence="10">
    <location>
        <begin position="438"/>
        <end position="467"/>
    </location>
</feature>
<keyword evidence="6 9" id="KW-0804">Transcription</keyword>
<evidence type="ECO:0000256" key="7">
    <source>
        <dbReference type="ARBA" id="ARBA00023242"/>
    </source>
</evidence>
<gene>
    <name evidence="11" type="primary">NUT1</name>
    <name evidence="9" type="synonym">MED5</name>
    <name evidence="11" type="ORF">BG015_000107</name>
</gene>
<dbReference type="GO" id="GO:0003712">
    <property type="term" value="F:transcription coregulator activity"/>
    <property type="evidence" value="ECO:0007669"/>
    <property type="project" value="InterPro"/>
</dbReference>
<reference evidence="11" key="1">
    <citation type="journal article" date="2020" name="Fungal Divers.">
        <title>Resolving the Mortierellaceae phylogeny through synthesis of multi-gene phylogenetics and phylogenomics.</title>
        <authorList>
            <person name="Vandepol N."/>
            <person name="Liber J."/>
            <person name="Desiro A."/>
            <person name="Na H."/>
            <person name="Kennedy M."/>
            <person name="Barry K."/>
            <person name="Grigoriev I.V."/>
            <person name="Miller A.N."/>
            <person name="O'Donnell K."/>
            <person name="Stajich J.E."/>
            <person name="Bonito G."/>
        </authorList>
    </citation>
    <scope>NUCLEOTIDE SEQUENCE</scope>
    <source>
        <strain evidence="11">NRRL 6426</strain>
    </source>
</reference>